<sequence length="158" mass="16954">MMKIEAFSARKLIGVLASLSGVILISLVDLTGDGNDDGRGNFPHKTQAQIAIGDAMALFSAIVYGIYVVVMKLNSLSSFISDISWAYAMLLTTPLVVTVGLSLNIPVSLVGEMVQYEQYSSFVYWVGAVIVVISFLFINHESHGDGEDAKTVDSDTGL</sequence>
<proteinExistence type="predicted"/>
<gene>
    <name evidence="1" type="ORF">ONZ43_g7588</name>
</gene>
<name>A0ACC2HPP5_9PEZI</name>
<accession>A0ACC2HPP5</accession>
<protein>
    <submittedName>
        <fullName evidence="1">Uncharacterized protein</fullName>
    </submittedName>
</protein>
<keyword evidence="2" id="KW-1185">Reference proteome</keyword>
<comment type="caution">
    <text evidence="1">The sequence shown here is derived from an EMBL/GenBank/DDBJ whole genome shotgun (WGS) entry which is preliminary data.</text>
</comment>
<reference evidence="1" key="1">
    <citation type="submission" date="2022-11" db="EMBL/GenBank/DDBJ databases">
        <title>Genome Sequence of Nemania bipapillata.</title>
        <authorList>
            <person name="Buettner E."/>
        </authorList>
    </citation>
    <scope>NUCLEOTIDE SEQUENCE</scope>
    <source>
        <strain evidence="1">CP14</strain>
    </source>
</reference>
<evidence type="ECO:0000313" key="2">
    <source>
        <dbReference type="Proteomes" id="UP001153334"/>
    </source>
</evidence>
<dbReference type="Proteomes" id="UP001153334">
    <property type="component" value="Unassembled WGS sequence"/>
</dbReference>
<dbReference type="EMBL" id="JAPESX010003404">
    <property type="protein sequence ID" value="KAJ8105027.1"/>
    <property type="molecule type" value="Genomic_DNA"/>
</dbReference>
<evidence type="ECO:0000313" key="1">
    <source>
        <dbReference type="EMBL" id="KAJ8105027.1"/>
    </source>
</evidence>
<organism evidence="1 2">
    <name type="scientific">Nemania bipapillata</name>
    <dbReference type="NCBI Taxonomy" id="110536"/>
    <lineage>
        <taxon>Eukaryota</taxon>
        <taxon>Fungi</taxon>
        <taxon>Dikarya</taxon>
        <taxon>Ascomycota</taxon>
        <taxon>Pezizomycotina</taxon>
        <taxon>Sordariomycetes</taxon>
        <taxon>Xylariomycetidae</taxon>
        <taxon>Xylariales</taxon>
        <taxon>Xylariaceae</taxon>
        <taxon>Nemania</taxon>
    </lineage>
</organism>